<evidence type="ECO:0000259" key="3">
    <source>
        <dbReference type="Pfam" id="PF12325"/>
    </source>
</evidence>
<feature type="coiled-coil region" evidence="1">
    <location>
        <begin position="199"/>
        <end position="343"/>
    </location>
</feature>
<dbReference type="InterPro" id="IPR052602">
    <property type="entry name" value="Growth_transcription_reg"/>
</dbReference>
<dbReference type="HOGENOM" id="CLU_018551_0_0_1"/>
<dbReference type="OMA" id="NWESIEF"/>
<dbReference type="GO" id="GO:0005794">
    <property type="term" value="C:Golgi apparatus"/>
    <property type="evidence" value="ECO:0007669"/>
    <property type="project" value="TreeGrafter"/>
</dbReference>
<feature type="domain" description="TATA element modulatory factor 1 TATA binding" evidence="3">
    <location>
        <begin position="694"/>
        <end position="805"/>
    </location>
</feature>
<dbReference type="EMBL" id="HE806316">
    <property type="protein sequence ID" value="CCH58836.1"/>
    <property type="molecule type" value="Genomic_DNA"/>
</dbReference>
<dbReference type="PANTHER" id="PTHR46515">
    <property type="entry name" value="TATA ELEMENT MODULATORY FACTOR TMF1"/>
    <property type="match status" value="1"/>
</dbReference>
<evidence type="ECO:0000313" key="5">
    <source>
        <dbReference type="Proteomes" id="UP000002866"/>
    </source>
</evidence>
<feature type="compositionally biased region" description="Polar residues" evidence="2">
    <location>
        <begin position="83"/>
        <end position="95"/>
    </location>
</feature>
<feature type="compositionally biased region" description="Low complexity" evidence="2">
    <location>
        <begin position="67"/>
        <end position="82"/>
    </location>
</feature>
<dbReference type="InParanoid" id="I2GXI4"/>
<dbReference type="GeneID" id="14493453"/>
<feature type="region of interest" description="Disordered" evidence="2">
    <location>
        <begin position="114"/>
        <end position="141"/>
    </location>
</feature>
<dbReference type="eggNOG" id="KOG4673">
    <property type="taxonomic scope" value="Eukaryota"/>
</dbReference>
<dbReference type="GO" id="GO:0005783">
    <property type="term" value="C:endoplasmic reticulum"/>
    <property type="evidence" value="ECO:0007669"/>
    <property type="project" value="TreeGrafter"/>
</dbReference>
<keyword evidence="5" id="KW-1185">Reference proteome</keyword>
<dbReference type="STRING" id="1071380.I2GXI4"/>
<keyword evidence="1" id="KW-0175">Coiled coil</keyword>
<dbReference type="Pfam" id="PF12325">
    <property type="entry name" value="TMF_TATA_bd"/>
    <property type="match status" value="1"/>
</dbReference>
<protein>
    <recommendedName>
        <fullName evidence="3">TATA element modulatory factor 1 TATA binding domain-containing protein</fullName>
    </recommendedName>
</protein>
<name>I2GXI4_HENB6</name>
<feature type="compositionally biased region" description="Polar residues" evidence="2">
    <location>
        <begin position="129"/>
        <end position="141"/>
    </location>
</feature>
<evidence type="ECO:0000256" key="2">
    <source>
        <dbReference type="SAM" id="MobiDB-lite"/>
    </source>
</evidence>
<organism evidence="4 5">
    <name type="scientific">Henningerozyma blattae (strain ATCC 34711 / CBS 6284 / DSM 70876 / NBRC 10599 / NRRL Y-10934 / UCD 77-7)</name>
    <name type="common">Yeast</name>
    <name type="synonym">Tetrapisispora blattae</name>
    <dbReference type="NCBI Taxonomy" id="1071380"/>
    <lineage>
        <taxon>Eukaryota</taxon>
        <taxon>Fungi</taxon>
        <taxon>Dikarya</taxon>
        <taxon>Ascomycota</taxon>
        <taxon>Saccharomycotina</taxon>
        <taxon>Saccharomycetes</taxon>
        <taxon>Saccharomycetales</taxon>
        <taxon>Saccharomycetaceae</taxon>
        <taxon>Henningerozyma</taxon>
    </lineage>
</organism>
<gene>
    <name evidence="4" type="primary">TBLA0A10580</name>
    <name evidence="4" type="ORF">TBLA_0A10580</name>
</gene>
<feature type="region of interest" description="Disordered" evidence="2">
    <location>
        <begin position="661"/>
        <end position="686"/>
    </location>
</feature>
<dbReference type="InterPro" id="IPR022091">
    <property type="entry name" value="TMF_TATA-bd"/>
</dbReference>
<dbReference type="AlphaFoldDB" id="I2GXI4"/>
<evidence type="ECO:0000256" key="1">
    <source>
        <dbReference type="SAM" id="Coils"/>
    </source>
</evidence>
<dbReference type="KEGG" id="tbl:TBLA_0A10580"/>
<sequence>MSSNKKLSLEERLSLAASKKKSKKLKNLLKLNPSGIPVDSTAAQIPLASSVTSSSEPNTQDQSPALSSQDNQFSSNENNNNEYTPLTKKNSIAQDTDDTINNIHEIEDLDYGKKLTDNRTDDSKIEGSISDSNNNSYLSTSKDAHTGQFVNENSSELTYAPNSNPLEKLSSFELLKSWLPTDYFNLDATDILKILDPHLKKLSDNLKVELSKNNELEVTNTSLSLIKLIKEKDELIDKLSLDNENLAKEQSKNLNEIKNLKKNIINLENKNSNLNDEQNNLNNDIRLLKLKNDDLTKNLRNLNDDFKSFNDLKLSIVELNQNLQEKEDIINQLTDDIKDRDEKIRMNTSLFENEKALIRDEKDKIRITSQNQITTLESDLEHLRIQLDELRLSEANRNNDNSNSDIENSPNLGEHRFSKSLQIYSANEKLLILQTELESSKENWTTIELALQSKISNLEHAVNDLNSQLVIEVEQAKKSNVTIADLNKKLSSKEIENIDLMTTITKLESQVKSLNLLKDDITDDYKLLQKKYDIQKSQLERKSELQSNNSISSLSTLELMQKQDAQDNSNTNLDDNWLLPPNISQSSIRQFDDSLPCINEYANNSDDENINTDENSTLEVSLNNHSSNDLDDTENDCNTQNIPDLPDSPNRMLFVDTSDMPEDASELQVRSRKEAPSTPVSQSFQFRKPTTQIQASTQMNAQMVSRLGAEVRRLETELESLKETCTKLQEEKRKANDEILKLLDANEKVESIKIEKSRLETMSDDLQRKLETSLQLLGEKTEQVEELKNDVADLKEMLHQQVQQMVEMQENRR</sequence>
<feature type="compositionally biased region" description="Polar residues" evidence="2">
    <location>
        <begin position="47"/>
        <end position="66"/>
    </location>
</feature>
<dbReference type="PANTHER" id="PTHR46515:SF1">
    <property type="entry name" value="TATA ELEMENT MODULATORY FACTOR"/>
    <property type="match status" value="1"/>
</dbReference>
<proteinExistence type="predicted"/>
<feature type="coiled-coil region" evidence="1">
    <location>
        <begin position="704"/>
        <end position="811"/>
    </location>
</feature>
<reference evidence="4 5" key="1">
    <citation type="journal article" date="2011" name="Proc. Natl. Acad. Sci. U.S.A.">
        <title>Evolutionary erosion of yeast sex chromosomes by mating-type switching accidents.</title>
        <authorList>
            <person name="Gordon J.L."/>
            <person name="Armisen D."/>
            <person name="Proux-Wera E."/>
            <person name="Oheigeartaigh S.S."/>
            <person name="Byrne K.P."/>
            <person name="Wolfe K.H."/>
        </authorList>
    </citation>
    <scope>NUCLEOTIDE SEQUENCE [LARGE SCALE GENOMIC DNA]</scope>
    <source>
        <strain evidence="5">ATCC 34711 / CBS 6284 / DSM 70876 / NBRC 10599 / NRRL Y-10934 / UCD 77-7</strain>
    </source>
</reference>
<feature type="compositionally biased region" description="Basic and acidic residues" evidence="2">
    <location>
        <begin position="114"/>
        <end position="125"/>
    </location>
</feature>
<evidence type="ECO:0000313" key="4">
    <source>
        <dbReference type="EMBL" id="CCH58836.1"/>
    </source>
</evidence>
<dbReference type="FunCoup" id="I2GXI4">
    <property type="interactions" value="552"/>
</dbReference>
<dbReference type="Proteomes" id="UP000002866">
    <property type="component" value="Chromosome 1"/>
</dbReference>
<accession>I2GXI4</accession>
<dbReference type="OrthoDB" id="74178at2759"/>
<feature type="region of interest" description="Disordered" evidence="2">
    <location>
        <begin position="47"/>
        <end position="95"/>
    </location>
</feature>
<dbReference type="RefSeq" id="XP_004178355.1">
    <property type="nucleotide sequence ID" value="XM_004178307.1"/>
</dbReference>